<accession>A0A0S3S707</accession>
<gene>
    <name evidence="2" type="primary">Vigan.05G217200</name>
    <name evidence="2" type="ORF">VIGAN_05217200</name>
</gene>
<evidence type="ECO:0000313" key="2">
    <source>
        <dbReference type="EMBL" id="BAT88630.1"/>
    </source>
</evidence>
<feature type="transmembrane region" description="Helical" evidence="1">
    <location>
        <begin position="185"/>
        <end position="212"/>
    </location>
</feature>
<evidence type="ECO:0000256" key="1">
    <source>
        <dbReference type="SAM" id="Phobius"/>
    </source>
</evidence>
<sequence>MNPTGADCGGVSIALDERCAGEEEKEIPAPWLTMAPVARVVTGDAANGGSRLRWRRRRNPPWVAVFEERRGRERQRRCGWKRFRCRLGLLPTPGLEEVVARWPVSMEAAAHVRWRTRHVPPLAGSFGREALGLRISDVGMKRGFGPAKQIPNGTPNFSSLHLDGYKVGEKGFSPKPKESQLYSAFLFLSVVLLFYFYIFVSLFLLLFIWFLVFTVGNLLYDNPHLYIL</sequence>
<keyword evidence="1" id="KW-1133">Transmembrane helix</keyword>
<dbReference type="Proteomes" id="UP000291084">
    <property type="component" value="Chromosome 5"/>
</dbReference>
<keyword evidence="1" id="KW-0472">Membrane</keyword>
<protein>
    <submittedName>
        <fullName evidence="2">Uncharacterized protein</fullName>
    </submittedName>
</protein>
<dbReference type="EMBL" id="AP015038">
    <property type="protein sequence ID" value="BAT88630.1"/>
    <property type="molecule type" value="Genomic_DNA"/>
</dbReference>
<feature type="non-terminal residue" evidence="2">
    <location>
        <position position="228"/>
    </location>
</feature>
<keyword evidence="3" id="KW-1185">Reference proteome</keyword>
<evidence type="ECO:0000313" key="3">
    <source>
        <dbReference type="Proteomes" id="UP000291084"/>
    </source>
</evidence>
<keyword evidence="1" id="KW-0812">Transmembrane</keyword>
<reference evidence="2 3" key="1">
    <citation type="journal article" date="2015" name="Sci. Rep.">
        <title>The power of single molecule real-time sequencing technology in the de novo assembly of a eukaryotic genome.</title>
        <authorList>
            <person name="Sakai H."/>
            <person name="Naito K."/>
            <person name="Ogiso-Tanaka E."/>
            <person name="Takahashi Y."/>
            <person name="Iseki K."/>
            <person name="Muto C."/>
            <person name="Satou K."/>
            <person name="Teruya K."/>
            <person name="Shiroma A."/>
            <person name="Shimoji M."/>
            <person name="Hirano T."/>
            <person name="Itoh T."/>
            <person name="Kaga A."/>
            <person name="Tomooka N."/>
        </authorList>
    </citation>
    <scope>NUCLEOTIDE SEQUENCE [LARGE SCALE GENOMIC DNA]</scope>
    <source>
        <strain evidence="3">cv. Shumari</strain>
    </source>
</reference>
<dbReference type="AlphaFoldDB" id="A0A0S3S707"/>
<organism evidence="2 3">
    <name type="scientific">Vigna angularis var. angularis</name>
    <dbReference type="NCBI Taxonomy" id="157739"/>
    <lineage>
        <taxon>Eukaryota</taxon>
        <taxon>Viridiplantae</taxon>
        <taxon>Streptophyta</taxon>
        <taxon>Embryophyta</taxon>
        <taxon>Tracheophyta</taxon>
        <taxon>Spermatophyta</taxon>
        <taxon>Magnoliopsida</taxon>
        <taxon>eudicotyledons</taxon>
        <taxon>Gunneridae</taxon>
        <taxon>Pentapetalae</taxon>
        <taxon>rosids</taxon>
        <taxon>fabids</taxon>
        <taxon>Fabales</taxon>
        <taxon>Fabaceae</taxon>
        <taxon>Papilionoideae</taxon>
        <taxon>50 kb inversion clade</taxon>
        <taxon>NPAAA clade</taxon>
        <taxon>indigoferoid/millettioid clade</taxon>
        <taxon>Phaseoleae</taxon>
        <taxon>Vigna</taxon>
    </lineage>
</organism>
<name>A0A0S3S707_PHAAN</name>
<proteinExistence type="predicted"/>